<evidence type="ECO:0000256" key="3">
    <source>
        <dbReference type="ARBA" id="ARBA00012513"/>
    </source>
</evidence>
<comment type="catalytic activity">
    <reaction evidence="11">
        <text>L-seryl-[protein] + ATP = O-phospho-L-seryl-[protein] + ADP + H(+)</text>
        <dbReference type="Rhea" id="RHEA:17989"/>
        <dbReference type="Rhea" id="RHEA-COMP:9863"/>
        <dbReference type="Rhea" id="RHEA-COMP:11604"/>
        <dbReference type="ChEBI" id="CHEBI:15378"/>
        <dbReference type="ChEBI" id="CHEBI:29999"/>
        <dbReference type="ChEBI" id="CHEBI:30616"/>
        <dbReference type="ChEBI" id="CHEBI:83421"/>
        <dbReference type="ChEBI" id="CHEBI:456216"/>
        <dbReference type="EC" id="2.7.11.1"/>
    </reaction>
</comment>
<evidence type="ECO:0000256" key="7">
    <source>
        <dbReference type="ARBA" id="ARBA00022741"/>
    </source>
</evidence>
<dbReference type="Pfam" id="PF00069">
    <property type="entry name" value="Pkinase"/>
    <property type="match status" value="1"/>
</dbReference>
<evidence type="ECO:0000256" key="13">
    <source>
        <dbReference type="SAM" id="MobiDB-lite"/>
    </source>
</evidence>
<dbReference type="STRING" id="1314790.A0A1Y1YV62"/>
<evidence type="ECO:0000256" key="10">
    <source>
        <dbReference type="ARBA" id="ARBA00047899"/>
    </source>
</evidence>
<keyword evidence="9 12" id="KW-0067">ATP-binding</keyword>
<evidence type="ECO:0000256" key="1">
    <source>
        <dbReference type="ARBA" id="ARBA00004496"/>
    </source>
</evidence>
<proteinExistence type="inferred from homology"/>
<dbReference type="PROSITE" id="PS00108">
    <property type="entry name" value="PROTEIN_KINASE_ST"/>
    <property type="match status" value="1"/>
</dbReference>
<dbReference type="GO" id="GO:0004674">
    <property type="term" value="F:protein serine/threonine kinase activity"/>
    <property type="evidence" value="ECO:0007669"/>
    <property type="project" value="UniProtKB-KW"/>
</dbReference>
<feature type="compositionally biased region" description="Polar residues" evidence="13">
    <location>
        <begin position="481"/>
        <end position="491"/>
    </location>
</feature>
<evidence type="ECO:0000256" key="5">
    <source>
        <dbReference type="ARBA" id="ARBA00022527"/>
    </source>
</evidence>
<feature type="region of interest" description="Disordered" evidence="13">
    <location>
        <begin position="457"/>
        <end position="492"/>
    </location>
</feature>
<evidence type="ECO:0000256" key="9">
    <source>
        <dbReference type="ARBA" id="ARBA00022840"/>
    </source>
</evidence>
<keyword evidence="5" id="KW-0723">Serine/threonine-protein kinase</keyword>
<dbReference type="Gene3D" id="1.10.510.10">
    <property type="entry name" value="Transferase(Phosphotransferase) domain 1"/>
    <property type="match status" value="1"/>
</dbReference>
<organism evidence="16 17">
    <name type="scientific">Basidiobolus meristosporus CBS 931.73</name>
    <dbReference type="NCBI Taxonomy" id="1314790"/>
    <lineage>
        <taxon>Eukaryota</taxon>
        <taxon>Fungi</taxon>
        <taxon>Fungi incertae sedis</taxon>
        <taxon>Zoopagomycota</taxon>
        <taxon>Entomophthoromycotina</taxon>
        <taxon>Basidiobolomycetes</taxon>
        <taxon>Basidiobolales</taxon>
        <taxon>Basidiobolaceae</taxon>
        <taxon>Basidiobolus</taxon>
    </lineage>
</organism>
<dbReference type="GO" id="GO:0035556">
    <property type="term" value="P:intracellular signal transduction"/>
    <property type="evidence" value="ECO:0007669"/>
    <property type="project" value="TreeGrafter"/>
</dbReference>
<dbReference type="SMART" id="SM00220">
    <property type="entry name" value="S_TKc"/>
    <property type="match status" value="1"/>
</dbReference>
<dbReference type="PANTHER" id="PTHR24346:SF82">
    <property type="entry name" value="KP78A-RELATED"/>
    <property type="match status" value="1"/>
</dbReference>
<dbReference type="GO" id="GO:0106310">
    <property type="term" value="F:protein serine kinase activity"/>
    <property type="evidence" value="ECO:0007669"/>
    <property type="project" value="RHEA"/>
</dbReference>
<dbReference type="PROSITE" id="PS50011">
    <property type="entry name" value="PROTEIN_KINASE_DOM"/>
    <property type="match status" value="1"/>
</dbReference>
<dbReference type="InterPro" id="IPR017441">
    <property type="entry name" value="Protein_kinase_ATP_BS"/>
</dbReference>
<dbReference type="OrthoDB" id="193931at2759"/>
<dbReference type="InterPro" id="IPR008271">
    <property type="entry name" value="Ser/Thr_kinase_AS"/>
</dbReference>
<feature type="region of interest" description="Disordered" evidence="13">
    <location>
        <begin position="510"/>
        <end position="638"/>
    </location>
</feature>
<feature type="domain" description="KA1" evidence="15">
    <location>
        <begin position="747"/>
        <end position="797"/>
    </location>
</feature>
<gene>
    <name evidence="16" type="ORF">K493DRAFT_255231</name>
</gene>
<comment type="subcellular location">
    <subcellularLocation>
        <location evidence="1">Cytoplasm</location>
    </subcellularLocation>
</comment>
<feature type="compositionally biased region" description="Polar residues" evidence="13">
    <location>
        <begin position="55"/>
        <end position="80"/>
    </location>
</feature>
<dbReference type="SUPFAM" id="SSF56112">
    <property type="entry name" value="Protein kinase-like (PK-like)"/>
    <property type="match status" value="1"/>
</dbReference>
<feature type="compositionally biased region" description="Polar residues" evidence="13">
    <location>
        <begin position="716"/>
        <end position="748"/>
    </location>
</feature>
<dbReference type="Pfam" id="PF02149">
    <property type="entry name" value="KA1"/>
    <property type="match status" value="1"/>
</dbReference>
<dbReference type="InterPro" id="IPR001772">
    <property type="entry name" value="KA1_dom"/>
</dbReference>
<dbReference type="Gene3D" id="3.30.310.80">
    <property type="entry name" value="Kinase associated domain 1, KA1"/>
    <property type="match status" value="1"/>
</dbReference>
<evidence type="ECO:0000256" key="4">
    <source>
        <dbReference type="ARBA" id="ARBA00022490"/>
    </source>
</evidence>
<dbReference type="GO" id="GO:0005737">
    <property type="term" value="C:cytoplasm"/>
    <property type="evidence" value="ECO:0007669"/>
    <property type="project" value="UniProtKB-SubCell"/>
</dbReference>
<feature type="compositionally biased region" description="Basic and acidic residues" evidence="13">
    <location>
        <begin position="559"/>
        <end position="577"/>
    </location>
</feature>
<feature type="region of interest" description="Disordered" evidence="13">
    <location>
        <begin position="705"/>
        <end position="748"/>
    </location>
</feature>
<dbReference type="InterPro" id="IPR028375">
    <property type="entry name" value="KA1/Ssp2_C"/>
</dbReference>
<evidence type="ECO:0000256" key="12">
    <source>
        <dbReference type="PROSITE-ProRule" id="PRU10141"/>
    </source>
</evidence>
<dbReference type="Proteomes" id="UP000193498">
    <property type="component" value="Unassembled WGS sequence"/>
</dbReference>
<feature type="binding site" evidence="12">
    <location>
        <position position="119"/>
    </location>
    <ligand>
        <name>ATP</name>
        <dbReference type="ChEBI" id="CHEBI:30616"/>
    </ligand>
</feature>
<dbReference type="PROSITE" id="PS00107">
    <property type="entry name" value="PROTEIN_KINASE_ATP"/>
    <property type="match status" value="1"/>
</dbReference>
<comment type="catalytic activity">
    <reaction evidence="10">
        <text>L-threonyl-[protein] + ATP = O-phospho-L-threonyl-[protein] + ADP + H(+)</text>
        <dbReference type="Rhea" id="RHEA:46608"/>
        <dbReference type="Rhea" id="RHEA-COMP:11060"/>
        <dbReference type="Rhea" id="RHEA-COMP:11605"/>
        <dbReference type="ChEBI" id="CHEBI:15378"/>
        <dbReference type="ChEBI" id="CHEBI:30013"/>
        <dbReference type="ChEBI" id="CHEBI:30616"/>
        <dbReference type="ChEBI" id="CHEBI:61977"/>
        <dbReference type="ChEBI" id="CHEBI:456216"/>
        <dbReference type="EC" id="2.7.11.1"/>
    </reaction>
</comment>
<feature type="compositionally biased region" description="Polar residues" evidence="13">
    <location>
        <begin position="587"/>
        <end position="622"/>
    </location>
</feature>
<evidence type="ECO:0000259" key="14">
    <source>
        <dbReference type="PROSITE" id="PS50011"/>
    </source>
</evidence>
<evidence type="ECO:0000313" key="16">
    <source>
        <dbReference type="EMBL" id="ORY01928.1"/>
    </source>
</evidence>
<dbReference type="CDD" id="cd12121">
    <property type="entry name" value="MARK_C_like"/>
    <property type="match status" value="1"/>
</dbReference>
<dbReference type="EC" id="2.7.11.1" evidence="3"/>
<dbReference type="InterPro" id="IPR011009">
    <property type="entry name" value="Kinase-like_dom_sf"/>
</dbReference>
<dbReference type="GO" id="GO:0005524">
    <property type="term" value="F:ATP binding"/>
    <property type="evidence" value="ECO:0007669"/>
    <property type="project" value="UniProtKB-UniRule"/>
</dbReference>
<reference evidence="16 17" key="1">
    <citation type="submission" date="2016-07" db="EMBL/GenBank/DDBJ databases">
        <title>Pervasive Adenine N6-methylation of Active Genes in Fungi.</title>
        <authorList>
            <consortium name="DOE Joint Genome Institute"/>
            <person name="Mondo S.J."/>
            <person name="Dannebaum R.O."/>
            <person name="Kuo R.C."/>
            <person name="Labutti K."/>
            <person name="Haridas S."/>
            <person name="Kuo A."/>
            <person name="Salamov A."/>
            <person name="Ahrendt S.R."/>
            <person name="Lipzen A."/>
            <person name="Sullivan W."/>
            <person name="Andreopoulos W.B."/>
            <person name="Clum A."/>
            <person name="Lindquist E."/>
            <person name="Daum C."/>
            <person name="Ramamoorthy G.K."/>
            <person name="Gryganskyi A."/>
            <person name="Culley D."/>
            <person name="Magnuson J.K."/>
            <person name="James T.Y."/>
            <person name="O'Malley M.A."/>
            <person name="Stajich J.E."/>
            <person name="Spatafora J.W."/>
            <person name="Visel A."/>
            <person name="Grigoriev I.V."/>
        </authorList>
    </citation>
    <scope>NUCLEOTIDE SEQUENCE [LARGE SCALE GENOMIC DNA]</scope>
    <source>
        <strain evidence="16 17">CBS 931.73</strain>
    </source>
</reference>
<feature type="region of interest" description="Disordered" evidence="13">
    <location>
        <begin position="35"/>
        <end position="85"/>
    </location>
</feature>
<evidence type="ECO:0000256" key="11">
    <source>
        <dbReference type="ARBA" id="ARBA00048679"/>
    </source>
</evidence>
<feature type="compositionally biased region" description="Polar residues" evidence="13">
    <location>
        <begin position="526"/>
        <end position="535"/>
    </location>
</feature>
<dbReference type="InterPro" id="IPR000719">
    <property type="entry name" value="Prot_kinase_dom"/>
</dbReference>
<evidence type="ECO:0000313" key="17">
    <source>
        <dbReference type="Proteomes" id="UP000193498"/>
    </source>
</evidence>
<protein>
    <recommendedName>
        <fullName evidence="3">non-specific serine/threonine protein kinase</fullName>
        <ecNumber evidence="3">2.7.11.1</ecNumber>
    </recommendedName>
</protein>
<comment type="similarity">
    <text evidence="2">Belongs to the protein kinase superfamily. CAMK Ser/Thr protein kinase family. NIM1 subfamily.</text>
</comment>
<dbReference type="PROSITE" id="PS50032">
    <property type="entry name" value="KA1"/>
    <property type="match status" value="1"/>
</dbReference>
<dbReference type="EMBL" id="MCFE01000063">
    <property type="protein sequence ID" value="ORY01928.1"/>
    <property type="molecule type" value="Genomic_DNA"/>
</dbReference>
<dbReference type="AlphaFoldDB" id="A0A1Y1YV62"/>
<dbReference type="SUPFAM" id="SSF103243">
    <property type="entry name" value="KA1-like"/>
    <property type="match status" value="1"/>
</dbReference>
<dbReference type="FunCoup" id="A0A1Y1YV62">
    <property type="interactions" value="263"/>
</dbReference>
<evidence type="ECO:0000256" key="8">
    <source>
        <dbReference type="ARBA" id="ARBA00022777"/>
    </source>
</evidence>
<keyword evidence="6" id="KW-0808">Transferase</keyword>
<evidence type="ECO:0000256" key="2">
    <source>
        <dbReference type="ARBA" id="ARBA00010791"/>
    </source>
</evidence>
<dbReference type="PANTHER" id="PTHR24346">
    <property type="entry name" value="MAP/MICROTUBULE AFFINITY-REGULATING KINASE"/>
    <property type="match status" value="1"/>
</dbReference>
<evidence type="ECO:0000259" key="15">
    <source>
        <dbReference type="PROSITE" id="PS50032"/>
    </source>
</evidence>
<evidence type="ECO:0000256" key="6">
    <source>
        <dbReference type="ARBA" id="ARBA00022679"/>
    </source>
</evidence>
<dbReference type="FunFam" id="1.10.510.10:FF:001222">
    <property type="entry name" value="Serine/threonine-protein kinase ppk25"/>
    <property type="match status" value="1"/>
</dbReference>
<keyword evidence="17" id="KW-1185">Reference proteome</keyword>
<sequence>MPHRRVLSDPTEGILKQENGHLAPLNERILHDSPIHEDLPHYSPPDDIPTKEQQQEQPATEENNSNHTTAQNGASTSQRVSKPRRMISNYQLTKTLGAGSMGKVKLGVHSVTEEKVAIKIIPRGSSDGSKRTPSAKDESKEIRVAREAAIMTLLNHPNIVKVKEMVIRPHHYYLIMEYVSGGQMLDYIISHGRLKEKHARKFIRQICSAIDYCHRNSVVHRDLKIENILIANDGSIKIIDFGLSNLFSPRSHLSTFCGSLYFAAPELLSAKAYTGPEVDIWSIGIVLYVLVCGKVPFDDQNQPALHAKIKRGHVDYPNWLSSDLDCKHLLSRILVTNPSERANMSEILRHPWISKGYDGPPNNYLPQRSPLQLPLDMDVVRGMSGFEFGDDNHIKEELETIIGSESYQNQTIQSSTFKLPRSFGGYLKKSITTEESTFSHPMVSIYYLVREKMERRRAQQDKSCSSSKTPPIVAKPKSAATRHSSVSNGRNVMSYDTGLEEVRRAAAEYMPHTSSASANERRYSKPATSSTSTETPVKHKRSQSTTGGVFRRISLALRSGREHRQHRDGESNDRERNLNAIPEASIAESSHSQEITSNPTTPMDLSNASERVQRSGSSTLPNRKSKSVWLPSTTASPRRAEEFESRAANQSGSSELFVKPVFLKGLFSVATTSTKKPQVIRADLIRVLNELGYVWRESPGYFECTQKSRSSDDTRVGNSEHTNSITSSKSTDQDEVSSAKSLDNNPNVPKTNPVRFQISIVKMRWLLGLHGLQFSRLSGHPWEYKDACQQILQKLKL</sequence>
<keyword evidence="7 12" id="KW-0547">Nucleotide-binding</keyword>
<keyword evidence="8 16" id="KW-0418">Kinase</keyword>
<dbReference type="GO" id="GO:0000226">
    <property type="term" value="P:microtubule cytoskeleton organization"/>
    <property type="evidence" value="ECO:0007669"/>
    <property type="project" value="TreeGrafter"/>
</dbReference>
<dbReference type="InParanoid" id="A0A1Y1YV62"/>
<comment type="caution">
    <text evidence="16">The sequence shown here is derived from an EMBL/GenBank/DDBJ whole genome shotgun (WGS) entry which is preliminary data.</text>
</comment>
<feature type="domain" description="Protein kinase" evidence="14">
    <location>
        <begin position="90"/>
        <end position="353"/>
    </location>
</feature>
<accession>A0A1Y1YV62</accession>
<keyword evidence="4" id="KW-0963">Cytoplasm</keyword>
<name>A0A1Y1YV62_9FUNG</name>